<dbReference type="Pfam" id="PF07993">
    <property type="entry name" value="NAD_binding_4"/>
    <property type="match status" value="1"/>
</dbReference>
<dbReference type="RefSeq" id="WP_275418279.1">
    <property type="nucleotide sequence ID" value="NZ_CP106878.1"/>
</dbReference>
<name>A0A9E8RWV5_9BACI</name>
<dbReference type="EMBL" id="CP106878">
    <property type="protein sequence ID" value="WAA10488.1"/>
    <property type="molecule type" value="Genomic_DNA"/>
</dbReference>
<organism evidence="2 3">
    <name type="scientific">Fervidibacillus albus</name>
    <dbReference type="NCBI Taxonomy" id="2980026"/>
    <lineage>
        <taxon>Bacteria</taxon>
        <taxon>Bacillati</taxon>
        <taxon>Bacillota</taxon>
        <taxon>Bacilli</taxon>
        <taxon>Bacillales</taxon>
        <taxon>Bacillaceae</taxon>
        <taxon>Fervidibacillus</taxon>
    </lineage>
</organism>
<dbReference type="Proteomes" id="UP001164718">
    <property type="component" value="Chromosome"/>
</dbReference>
<sequence>MKSIYFFTGFPGFVADRLISALLKKRMEDSCVYVLVLPSLKKRAESLRREWMEKIRFFRRTVPNCYGRYYENGSRIGQGDRRNVA</sequence>
<dbReference type="InterPro" id="IPR013120">
    <property type="entry name" value="FAR_NAD-bd"/>
</dbReference>
<feature type="domain" description="Thioester reductase (TE)" evidence="1">
    <location>
        <begin position="8"/>
        <end position="57"/>
    </location>
</feature>
<dbReference type="KEGG" id="faf:OE104_03950"/>
<reference evidence="2" key="1">
    <citation type="submission" date="2022-09" db="EMBL/GenBank/DDBJ databases">
        <title>Complete Genomes of Fervidibacillus albus and Fervidibacillus halotolerans isolated from tidal flat sediments.</title>
        <authorList>
            <person name="Kwon K.K."/>
            <person name="Yang S.-H."/>
            <person name="Park M.J."/>
            <person name="Oh H.-M."/>
        </authorList>
    </citation>
    <scope>NUCLEOTIDE SEQUENCE</scope>
    <source>
        <strain evidence="2">MEBiC13591</strain>
    </source>
</reference>
<protein>
    <recommendedName>
        <fullName evidence="1">Thioester reductase (TE) domain-containing protein</fullName>
    </recommendedName>
</protein>
<evidence type="ECO:0000313" key="3">
    <source>
        <dbReference type="Proteomes" id="UP001164718"/>
    </source>
</evidence>
<proteinExistence type="predicted"/>
<evidence type="ECO:0000313" key="2">
    <source>
        <dbReference type="EMBL" id="WAA10488.1"/>
    </source>
</evidence>
<accession>A0A9E8RWV5</accession>
<evidence type="ECO:0000259" key="1">
    <source>
        <dbReference type="Pfam" id="PF07993"/>
    </source>
</evidence>
<dbReference type="AlphaFoldDB" id="A0A9E8RWV5"/>
<gene>
    <name evidence="2" type="ORF">OE104_03950</name>
</gene>
<keyword evidence="3" id="KW-1185">Reference proteome</keyword>